<dbReference type="PANTHER" id="PTHR48258">
    <property type="entry name" value="DUF4218 DOMAIN-CONTAINING PROTEIN-RELATED"/>
    <property type="match status" value="1"/>
</dbReference>
<dbReference type="Proteomes" id="UP001159364">
    <property type="component" value="Linkage Group LG04"/>
</dbReference>
<evidence type="ECO:0000259" key="1">
    <source>
        <dbReference type="Pfam" id="PF13960"/>
    </source>
</evidence>
<proteinExistence type="predicted"/>
<protein>
    <recommendedName>
        <fullName evidence="1">DUF4218 domain-containing protein</fullName>
    </recommendedName>
</protein>
<accession>A0AAV8TPX0</accession>
<evidence type="ECO:0000313" key="2">
    <source>
        <dbReference type="EMBL" id="KAJ8768972.1"/>
    </source>
</evidence>
<gene>
    <name evidence="2" type="ORF">K2173_023967</name>
</gene>
<dbReference type="AlphaFoldDB" id="A0AAV8TPX0"/>
<dbReference type="PANTHER" id="PTHR48258:SF4">
    <property type="entry name" value="DUF4216 DOMAIN-CONTAINING PROTEIN"/>
    <property type="match status" value="1"/>
</dbReference>
<evidence type="ECO:0000313" key="3">
    <source>
        <dbReference type="Proteomes" id="UP001159364"/>
    </source>
</evidence>
<comment type="caution">
    <text evidence="2">The sequence shown here is derived from an EMBL/GenBank/DDBJ whole genome shotgun (WGS) entry which is preliminary data.</text>
</comment>
<organism evidence="2 3">
    <name type="scientific">Erythroxylum novogranatense</name>
    <dbReference type="NCBI Taxonomy" id="1862640"/>
    <lineage>
        <taxon>Eukaryota</taxon>
        <taxon>Viridiplantae</taxon>
        <taxon>Streptophyta</taxon>
        <taxon>Embryophyta</taxon>
        <taxon>Tracheophyta</taxon>
        <taxon>Spermatophyta</taxon>
        <taxon>Magnoliopsida</taxon>
        <taxon>eudicotyledons</taxon>
        <taxon>Gunneridae</taxon>
        <taxon>Pentapetalae</taxon>
        <taxon>rosids</taxon>
        <taxon>fabids</taxon>
        <taxon>Malpighiales</taxon>
        <taxon>Erythroxylaceae</taxon>
        <taxon>Erythroxylum</taxon>
    </lineage>
</organism>
<name>A0AAV8TPX0_9ROSI</name>
<reference evidence="2 3" key="1">
    <citation type="submission" date="2021-09" db="EMBL/GenBank/DDBJ databases">
        <title>Genomic insights and catalytic innovation underlie evolution of tropane alkaloids biosynthesis.</title>
        <authorList>
            <person name="Wang Y.-J."/>
            <person name="Tian T."/>
            <person name="Huang J.-P."/>
            <person name="Huang S.-X."/>
        </authorList>
    </citation>
    <scope>NUCLEOTIDE SEQUENCE [LARGE SCALE GENOMIC DNA]</scope>
    <source>
        <strain evidence="2">KIB-2018</strain>
        <tissue evidence="2">Leaf</tissue>
    </source>
</reference>
<sequence length="239" mass="27658">MCEWLKSVKFPDGYVSNLARCVDLRKYKLFGMKSHDCHVFMQRLIPIAFRELLPAKVWEAITELSLFFKSLTSVEINIGEMEKLEHEIPVILCKLEGIFPPSFFDCMEHLPVHLPHEAKLAGPVQYRWMYPFERYLHHLKKNVKNKARVEGSICNAYLVEEASTFCGYYFEPHVNTRARKVPRNDDGGRTSHADGNLSIFSYSGRTSGRAIRRMLTEEEIEAAHGYIVLNCEELVPFVQ</sequence>
<dbReference type="EMBL" id="JAIWQS010000004">
    <property type="protein sequence ID" value="KAJ8768972.1"/>
    <property type="molecule type" value="Genomic_DNA"/>
</dbReference>
<feature type="domain" description="DUF4218" evidence="1">
    <location>
        <begin position="71"/>
        <end position="184"/>
    </location>
</feature>
<dbReference type="Pfam" id="PF13960">
    <property type="entry name" value="DUF4218"/>
    <property type="match status" value="1"/>
</dbReference>
<keyword evidence="3" id="KW-1185">Reference proteome</keyword>
<dbReference type="InterPro" id="IPR025452">
    <property type="entry name" value="DUF4218"/>
</dbReference>